<evidence type="ECO:0000313" key="3">
    <source>
        <dbReference type="EMBL" id="KIY74278.1"/>
    </source>
</evidence>
<evidence type="ECO:0000313" key="4">
    <source>
        <dbReference type="Proteomes" id="UP000054007"/>
    </source>
</evidence>
<feature type="compositionally biased region" description="Basic and acidic residues" evidence="2">
    <location>
        <begin position="125"/>
        <end position="137"/>
    </location>
</feature>
<name>A0A0D7BUV2_9AGAR</name>
<evidence type="ECO:0000256" key="1">
    <source>
        <dbReference type="SAM" id="Coils"/>
    </source>
</evidence>
<dbReference type="EMBL" id="KN880431">
    <property type="protein sequence ID" value="KIY74278.1"/>
    <property type="molecule type" value="Genomic_DNA"/>
</dbReference>
<keyword evidence="1" id="KW-0175">Coiled coil</keyword>
<accession>A0A0D7BUV2</accession>
<feature type="compositionally biased region" description="Basic and acidic residues" evidence="2">
    <location>
        <begin position="32"/>
        <end position="52"/>
    </location>
</feature>
<dbReference type="AlphaFoldDB" id="A0A0D7BUV2"/>
<dbReference type="OrthoDB" id="419631at2759"/>
<feature type="coiled-coil region" evidence="1">
    <location>
        <begin position="613"/>
        <end position="640"/>
    </location>
</feature>
<evidence type="ECO:0000256" key="2">
    <source>
        <dbReference type="SAM" id="MobiDB-lite"/>
    </source>
</evidence>
<gene>
    <name evidence="3" type="ORF">CYLTODRAFT_439211</name>
</gene>
<keyword evidence="4" id="KW-1185">Reference proteome</keyword>
<feature type="coiled-coil region" evidence="1">
    <location>
        <begin position="485"/>
        <end position="551"/>
    </location>
</feature>
<feature type="compositionally biased region" description="Basic and acidic residues" evidence="2">
    <location>
        <begin position="178"/>
        <end position="197"/>
    </location>
</feature>
<sequence length="704" mass="79127">MFPRGPRFEPKKVPDTPGPGTYNIPTESQLDAYKRGAFLEKADRFGTEKIDEGPPPTTASGPSKSAPKSSRAPSTNMAERYAALQKKVEDLERVHKEDKQAYQSEISRLKLDLAHAQKTNNDQATRLDKQKKHDDALNARVNDLTKASNNDKTEIRELRIKLRAAEHDKSQAASKQSDITELKKSLQAAEARRKDDLRERDKRIAELEKTATSERKRKEIAEACCMDLRVGKDNDMDALRNECQDLKDSVRASLSTTEELRAELETCRSAEEAAVQHSESLWIQLKRLTVLYAHLYANTVSNAVHDGVTLANTAMTWHSFRLERKLANSNAQVTELAHILRQMKDRLALADREIRDLHEEIRFLRSADIRPPLPPSFHDLDALVAQVQKELTDSVTLDELAIATTQSCEQQRLICNELLFAYSAAEQELEGTRTENAVLAKDLAQVVQDKDVATLAIEKEREITSKANELLEAARAISEELRGSSEQYKLDAAQLQDTLNSLDAQHQAELRQSAKLMQDLRVAVQQHDIAEEALRVQVDSLTSELAGAEQVYEGYRLLADKVGDLLVKNELAEDVAQQLSKFNAEIMGHKNPLQRIQYVERIRNELAESRYKHATVTRERDELRLERDELSREVDMYKSVAANDRLRGMVTRVKRVPLGSLNAGASLNHGAPQKSTNGRPQEKSSCILDMIPAEGDLTVDDLAG</sequence>
<feature type="compositionally biased region" description="Basic and acidic residues" evidence="2">
    <location>
        <begin position="1"/>
        <end position="14"/>
    </location>
</feature>
<feature type="region of interest" description="Disordered" evidence="2">
    <location>
        <begin position="1"/>
        <end position="78"/>
    </location>
</feature>
<protein>
    <recommendedName>
        <fullName evidence="5">Hyaluronan-mediated motility receptor C-terminal domain-containing protein</fullName>
    </recommendedName>
</protein>
<proteinExistence type="predicted"/>
<evidence type="ECO:0008006" key="5">
    <source>
        <dbReference type="Google" id="ProtNLM"/>
    </source>
</evidence>
<dbReference type="Proteomes" id="UP000054007">
    <property type="component" value="Unassembled WGS sequence"/>
</dbReference>
<feature type="region of interest" description="Disordered" evidence="2">
    <location>
        <begin position="119"/>
        <end position="138"/>
    </location>
</feature>
<dbReference type="STRING" id="1314674.A0A0D7BUV2"/>
<feature type="region of interest" description="Disordered" evidence="2">
    <location>
        <begin position="166"/>
        <end position="197"/>
    </location>
</feature>
<feature type="compositionally biased region" description="Low complexity" evidence="2">
    <location>
        <begin position="59"/>
        <end position="74"/>
    </location>
</feature>
<feature type="region of interest" description="Disordered" evidence="2">
    <location>
        <begin position="661"/>
        <end position="682"/>
    </location>
</feature>
<organism evidence="3 4">
    <name type="scientific">Cylindrobasidium torrendii FP15055 ss-10</name>
    <dbReference type="NCBI Taxonomy" id="1314674"/>
    <lineage>
        <taxon>Eukaryota</taxon>
        <taxon>Fungi</taxon>
        <taxon>Dikarya</taxon>
        <taxon>Basidiomycota</taxon>
        <taxon>Agaricomycotina</taxon>
        <taxon>Agaricomycetes</taxon>
        <taxon>Agaricomycetidae</taxon>
        <taxon>Agaricales</taxon>
        <taxon>Marasmiineae</taxon>
        <taxon>Physalacriaceae</taxon>
        <taxon>Cylindrobasidium</taxon>
    </lineage>
</organism>
<reference evidence="3 4" key="1">
    <citation type="journal article" date="2015" name="Fungal Genet. Biol.">
        <title>Evolution of novel wood decay mechanisms in Agaricales revealed by the genome sequences of Fistulina hepatica and Cylindrobasidium torrendii.</title>
        <authorList>
            <person name="Floudas D."/>
            <person name="Held B.W."/>
            <person name="Riley R."/>
            <person name="Nagy L.G."/>
            <person name="Koehler G."/>
            <person name="Ransdell A.S."/>
            <person name="Younus H."/>
            <person name="Chow J."/>
            <person name="Chiniquy J."/>
            <person name="Lipzen A."/>
            <person name="Tritt A."/>
            <person name="Sun H."/>
            <person name="Haridas S."/>
            <person name="LaButti K."/>
            <person name="Ohm R.A."/>
            <person name="Kues U."/>
            <person name="Blanchette R.A."/>
            <person name="Grigoriev I.V."/>
            <person name="Minto R.E."/>
            <person name="Hibbett D.S."/>
        </authorList>
    </citation>
    <scope>NUCLEOTIDE SEQUENCE [LARGE SCALE GENOMIC DNA]</scope>
    <source>
        <strain evidence="3 4">FP15055 ss-10</strain>
    </source>
</reference>
<feature type="coiled-coil region" evidence="1">
    <location>
        <begin position="340"/>
        <end position="367"/>
    </location>
</feature>